<feature type="domain" description="MRH" evidence="7">
    <location>
        <begin position="423"/>
        <end position="530"/>
    </location>
</feature>
<dbReference type="InterPro" id="IPR044865">
    <property type="entry name" value="MRH_dom"/>
</dbReference>
<keyword evidence="2 6" id="KW-0732">Signal</keyword>
<dbReference type="AlphaFoldDB" id="A0A5C3QK40"/>
<proteinExistence type="predicted"/>
<keyword evidence="5" id="KW-0175">Coiled coil</keyword>
<accession>A0A5C3QK40</accession>
<dbReference type="Pfam" id="PF13015">
    <property type="entry name" value="PRKCSH_1"/>
    <property type="match status" value="1"/>
</dbReference>
<sequence>MIPWYSLLLLSAPAIAHIEQSVGVSPQLSSSYAPPSSGKWKCLDGSREIPWTAVNDDYCDCPDGSDEPGTSACPNGRFYCKNEGHIGDFIPSSRVNDGLCEPQCCDGSDERPGVCPNACRQIGEAYKTKRDAQRKLRKTGSKLRSSYISFAHKEKKRLEAMIQTLQKEVQEKEQETARLKDIAERTESISAAAMEHKKKSPIYESLIKHSNAIKSLQREQKKLRERSKALENILNGLRSGYNPNYQDMAVLEAVRGWEFHAGLPHIGVEEDAIAEAEESTEKAAEKVEEVLEAGMWTAEELEKDLDKMLRTDYPGLLIAHEEHVQSPSVDSILFDLESYLPDSIYSYYEDLKDTVLQWLEPLGILKGDGGVSADSSKAQQVLKDAENDLKRTKDDLKKAEKDITEIFDPKKFGKEGEWKKFDNTCMELNTGDYTYELCWFKEAKQKPNNGGSNFSLGKFSSWNPTDGVEPGSPEYYSNQMYTKGTRCWNGPERSVILVLTCGTENALLSVAELQKCEYQFEATTPALCLPLDAGVDGRDEL</sequence>
<dbReference type="InterPro" id="IPR036607">
    <property type="entry name" value="PRKCSH"/>
</dbReference>
<keyword evidence="3" id="KW-0256">Endoplasmic reticulum</keyword>
<evidence type="ECO:0000256" key="2">
    <source>
        <dbReference type="ARBA" id="ARBA00022729"/>
    </source>
</evidence>
<dbReference type="GO" id="GO:0017177">
    <property type="term" value="C:glucosidase II complex"/>
    <property type="evidence" value="ECO:0007669"/>
    <property type="project" value="TreeGrafter"/>
</dbReference>
<evidence type="ECO:0000256" key="4">
    <source>
        <dbReference type="ARBA" id="ARBA00023157"/>
    </source>
</evidence>
<evidence type="ECO:0000256" key="6">
    <source>
        <dbReference type="SAM" id="SignalP"/>
    </source>
</evidence>
<dbReference type="PANTHER" id="PTHR12630">
    <property type="entry name" value="N-LINKED OLIGOSACCHARIDE PROCESSING"/>
    <property type="match status" value="1"/>
</dbReference>
<evidence type="ECO:0000313" key="8">
    <source>
        <dbReference type="EMBL" id="TFL00609.1"/>
    </source>
</evidence>
<reference evidence="8 9" key="1">
    <citation type="journal article" date="2019" name="Nat. Ecol. Evol.">
        <title>Megaphylogeny resolves global patterns of mushroom evolution.</title>
        <authorList>
            <person name="Varga T."/>
            <person name="Krizsan K."/>
            <person name="Foldi C."/>
            <person name="Dima B."/>
            <person name="Sanchez-Garcia M."/>
            <person name="Sanchez-Ramirez S."/>
            <person name="Szollosi G.J."/>
            <person name="Szarkandi J.G."/>
            <person name="Papp V."/>
            <person name="Albert L."/>
            <person name="Andreopoulos W."/>
            <person name="Angelini C."/>
            <person name="Antonin V."/>
            <person name="Barry K.W."/>
            <person name="Bougher N.L."/>
            <person name="Buchanan P."/>
            <person name="Buyck B."/>
            <person name="Bense V."/>
            <person name="Catcheside P."/>
            <person name="Chovatia M."/>
            <person name="Cooper J."/>
            <person name="Damon W."/>
            <person name="Desjardin D."/>
            <person name="Finy P."/>
            <person name="Geml J."/>
            <person name="Haridas S."/>
            <person name="Hughes K."/>
            <person name="Justo A."/>
            <person name="Karasinski D."/>
            <person name="Kautmanova I."/>
            <person name="Kiss B."/>
            <person name="Kocsube S."/>
            <person name="Kotiranta H."/>
            <person name="LaButti K.M."/>
            <person name="Lechner B.E."/>
            <person name="Liimatainen K."/>
            <person name="Lipzen A."/>
            <person name="Lukacs Z."/>
            <person name="Mihaltcheva S."/>
            <person name="Morgado L.N."/>
            <person name="Niskanen T."/>
            <person name="Noordeloos M.E."/>
            <person name="Ohm R.A."/>
            <person name="Ortiz-Santana B."/>
            <person name="Ovrebo C."/>
            <person name="Racz N."/>
            <person name="Riley R."/>
            <person name="Savchenko A."/>
            <person name="Shiryaev A."/>
            <person name="Soop K."/>
            <person name="Spirin V."/>
            <person name="Szebenyi C."/>
            <person name="Tomsovsky M."/>
            <person name="Tulloss R.E."/>
            <person name="Uehling J."/>
            <person name="Grigoriev I.V."/>
            <person name="Vagvolgyi C."/>
            <person name="Papp T."/>
            <person name="Martin F.M."/>
            <person name="Miettinen O."/>
            <person name="Hibbett D.S."/>
            <person name="Nagy L.G."/>
        </authorList>
    </citation>
    <scope>NUCLEOTIDE SEQUENCE [LARGE SCALE GENOMIC DNA]</scope>
    <source>
        <strain evidence="8 9">CBS 309.79</strain>
    </source>
</reference>
<keyword evidence="9" id="KW-1185">Reference proteome</keyword>
<name>A0A5C3QK40_9AGAR</name>
<protein>
    <recommendedName>
        <fullName evidence="1">Glucosidase 2 subunit beta</fullName>
    </recommendedName>
</protein>
<feature type="chain" id="PRO_5022932376" description="Glucosidase 2 subunit beta" evidence="6">
    <location>
        <begin position="17"/>
        <end position="541"/>
    </location>
</feature>
<dbReference type="InterPro" id="IPR009011">
    <property type="entry name" value="Man6P_isomerase_rcpt-bd_dom_sf"/>
</dbReference>
<dbReference type="Gene3D" id="2.70.130.10">
    <property type="entry name" value="Mannose-6-phosphate receptor binding domain"/>
    <property type="match status" value="1"/>
</dbReference>
<dbReference type="STRING" id="1884261.A0A5C3QK40"/>
<evidence type="ECO:0000256" key="3">
    <source>
        <dbReference type="ARBA" id="ARBA00022824"/>
    </source>
</evidence>
<evidence type="ECO:0000313" key="9">
    <source>
        <dbReference type="Proteomes" id="UP000305067"/>
    </source>
</evidence>
<dbReference type="Pfam" id="PF12999">
    <property type="entry name" value="PRKCSH-like"/>
    <property type="match status" value="1"/>
</dbReference>
<dbReference type="InterPro" id="IPR028146">
    <property type="entry name" value="PRKCSH_N"/>
</dbReference>
<dbReference type="OrthoDB" id="28322at2759"/>
<organism evidence="8 9">
    <name type="scientific">Pterulicium gracile</name>
    <dbReference type="NCBI Taxonomy" id="1884261"/>
    <lineage>
        <taxon>Eukaryota</taxon>
        <taxon>Fungi</taxon>
        <taxon>Dikarya</taxon>
        <taxon>Basidiomycota</taxon>
        <taxon>Agaricomycotina</taxon>
        <taxon>Agaricomycetes</taxon>
        <taxon>Agaricomycetidae</taxon>
        <taxon>Agaricales</taxon>
        <taxon>Pleurotineae</taxon>
        <taxon>Pterulaceae</taxon>
        <taxon>Pterulicium</taxon>
    </lineage>
</organism>
<dbReference type="PANTHER" id="PTHR12630:SF1">
    <property type="entry name" value="GLUCOSIDASE 2 SUBUNIT BETA"/>
    <property type="match status" value="1"/>
</dbReference>
<dbReference type="GO" id="GO:0006491">
    <property type="term" value="P:N-glycan processing"/>
    <property type="evidence" value="ECO:0007669"/>
    <property type="project" value="TreeGrafter"/>
</dbReference>
<gene>
    <name evidence="8" type="ORF">BDV98DRAFT_508800</name>
</gene>
<feature type="coiled-coil region" evidence="5">
    <location>
        <begin position="148"/>
        <end position="233"/>
    </location>
</feature>
<feature type="coiled-coil region" evidence="5">
    <location>
        <begin position="375"/>
        <end position="402"/>
    </location>
</feature>
<evidence type="ECO:0000256" key="1">
    <source>
        <dbReference type="ARBA" id="ARBA00022387"/>
    </source>
</evidence>
<evidence type="ECO:0000259" key="7">
    <source>
        <dbReference type="PROSITE" id="PS51914"/>
    </source>
</evidence>
<dbReference type="EMBL" id="ML178828">
    <property type="protein sequence ID" value="TFL00609.1"/>
    <property type="molecule type" value="Genomic_DNA"/>
</dbReference>
<dbReference type="PROSITE" id="PS51914">
    <property type="entry name" value="MRH"/>
    <property type="match status" value="1"/>
</dbReference>
<feature type="signal peptide" evidence="6">
    <location>
        <begin position="1"/>
        <end position="16"/>
    </location>
</feature>
<dbReference type="InterPro" id="IPR039794">
    <property type="entry name" value="Gtb1-like"/>
</dbReference>
<keyword evidence="4" id="KW-1015">Disulfide bond</keyword>
<dbReference type="SUPFAM" id="SSF50911">
    <property type="entry name" value="Mannose 6-phosphate receptor domain"/>
    <property type="match status" value="1"/>
</dbReference>
<evidence type="ECO:0000256" key="5">
    <source>
        <dbReference type="SAM" id="Coils"/>
    </source>
</evidence>
<dbReference type="Proteomes" id="UP000305067">
    <property type="component" value="Unassembled WGS sequence"/>
</dbReference>